<reference evidence="1 2" key="1">
    <citation type="journal article" date="2019" name="Sci. Rep.">
        <title>Orb-weaving spider Araneus ventricosus genome elucidates the spidroin gene catalogue.</title>
        <authorList>
            <person name="Kono N."/>
            <person name="Nakamura H."/>
            <person name="Ohtoshi R."/>
            <person name="Moran D.A.P."/>
            <person name="Shinohara A."/>
            <person name="Yoshida Y."/>
            <person name="Fujiwara M."/>
            <person name="Mori M."/>
            <person name="Tomita M."/>
            <person name="Arakawa K."/>
        </authorList>
    </citation>
    <scope>NUCLEOTIDE SEQUENCE [LARGE SCALE GENOMIC DNA]</scope>
</reference>
<comment type="caution">
    <text evidence="1">The sequence shown here is derived from an EMBL/GenBank/DDBJ whole genome shotgun (WGS) entry which is preliminary data.</text>
</comment>
<gene>
    <name evidence="1" type="ORF">AVEN_266540_1</name>
</gene>
<name>A0A4Y2RYX7_ARAVE</name>
<dbReference type="Proteomes" id="UP000499080">
    <property type="component" value="Unassembled WGS sequence"/>
</dbReference>
<organism evidence="1 2">
    <name type="scientific">Araneus ventricosus</name>
    <name type="common">Orbweaver spider</name>
    <name type="synonym">Epeira ventricosa</name>
    <dbReference type="NCBI Taxonomy" id="182803"/>
    <lineage>
        <taxon>Eukaryota</taxon>
        <taxon>Metazoa</taxon>
        <taxon>Ecdysozoa</taxon>
        <taxon>Arthropoda</taxon>
        <taxon>Chelicerata</taxon>
        <taxon>Arachnida</taxon>
        <taxon>Araneae</taxon>
        <taxon>Araneomorphae</taxon>
        <taxon>Entelegynae</taxon>
        <taxon>Araneoidea</taxon>
        <taxon>Araneidae</taxon>
        <taxon>Araneus</taxon>
    </lineage>
</organism>
<accession>A0A4Y2RYX7</accession>
<proteinExistence type="predicted"/>
<keyword evidence="2" id="KW-1185">Reference proteome</keyword>
<dbReference type="AlphaFoldDB" id="A0A4Y2RYX7"/>
<sequence length="113" mass="12696">MLICLVRPLWSGGSLYFGIGKSWLLDPILLKICGLWGTLKHDDLVIRSQLRCRRTSAPISPKIRYVGLIYAKYVVKGQTSSCWCDVEVLIEDGCSGVMLFRCARFKLTSSLPN</sequence>
<protein>
    <submittedName>
        <fullName evidence="1">Uncharacterized protein</fullName>
    </submittedName>
</protein>
<evidence type="ECO:0000313" key="1">
    <source>
        <dbReference type="EMBL" id="GBN80536.1"/>
    </source>
</evidence>
<dbReference type="EMBL" id="BGPR01018942">
    <property type="protein sequence ID" value="GBN80536.1"/>
    <property type="molecule type" value="Genomic_DNA"/>
</dbReference>
<evidence type="ECO:0000313" key="2">
    <source>
        <dbReference type="Proteomes" id="UP000499080"/>
    </source>
</evidence>